<accession>A0AAV3PGW9</accession>
<dbReference type="EMBL" id="BAABME010017518">
    <property type="protein sequence ID" value="GAA0150373.1"/>
    <property type="molecule type" value="Genomic_DNA"/>
</dbReference>
<evidence type="ECO:0008006" key="4">
    <source>
        <dbReference type="Google" id="ProtNLM"/>
    </source>
</evidence>
<name>A0AAV3PGW9_LITER</name>
<protein>
    <recommendedName>
        <fullName evidence="4">Glycine-rich protein</fullName>
    </recommendedName>
</protein>
<reference evidence="2 3" key="1">
    <citation type="submission" date="2024-01" db="EMBL/GenBank/DDBJ databases">
        <title>The complete chloroplast genome sequence of Lithospermum erythrorhizon: insights into the phylogenetic relationship among Boraginaceae species and the maternal lineages of purple gromwells.</title>
        <authorList>
            <person name="Okada T."/>
            <person name="Watanabe K."/>
        </authorList>
    </citation>
    <scope>NUCLEOTIDE SEQUENCE [LARGE SCALE GENOMIC DNA]</scope>
</reference>
<feature type="region of interest" description="Disordered" evidence="1">
    <location>
        <begin position="1"/>
        <end position="55"/>
    </location>
</feature>
<organism evidence="2 3">
    <name type="scientific">Lithospermum erythrorhizon</name>
    <name type="common">Purple gromwell</name>
    <name type="synonym">Lithospermum officinale var. erythrorhizon</name>
    <dbReference type="NCBI Taxonomy" id="34254"/>
    <lineage>
        <taxon>Eukaryota</taxon>
        <taxon>Viridiplantae</taxon>
        <taxon>Streptophyta</taxon>
        <taxon>Embryophyta</taxon>
        <taxon>Tracheophyta</taxon>
        <taxon>Spermatophyta</taxon>
        <taxon>Magnoliopsida</taxon>
        <taxon>eudicotyledons</taxon>
        <taxon>Gunneridae</taxon>
        <taxon>Pentapetalae</taxon>
        <taxon>asterids</taxon>
        <taxon>lamiids</taxon>
        <taxon>Boraginales</taxon>
        <taxon>Boraginaceae</taxon>
        <taxon>Boraginoideae</taxon>
        <taxon>Lithospermeae</taxon>
        <taxon>Lithospermum</taxon>
    </lineage>
</organism>
<gene>
    <name evidence="2" type="ORF">LIER_37109</name>
</gene>
<evidence type="ECO:0000313" key="3">
    <source>
        <dbReference type="Proteomes" id="UP001454036"/>
    </source>
</evidence>
<feature type="compositionally biased region" description="Gly residues" evidence="1">
    <location>
        <begin position="26"/>
        <end position="55"/>
    </location>
</feature>
<dbReference type="Proteomes" id="UP001454036">
    <property type="component" value="Unassembled WGS sequence"/>
</dbReference>
<evidence type="ECO:0000256" key="1">
    <source>
        <dbReference type="SAM" id="MobiDB-lite"/>
    </source>
</evidence>
<dbReference type="AlphaFoldDB" id="A0AAV3PGW9"/>
<comment type="caution">
    <text evidence="2">The sequence shown here is derived from an EMBL/GenBank/DDBJ whole genome shotgun (WGS) entry which is preliminary data.</text>
</comment>
<evidence type="ECO:0000313" key="2">
    <source>
        <dbReference type="EMBL" id="GAA0150373.1"/>
    </source>
</evidence>
<feature type="compositionally biased region" description="Basic and acidic residues" evidence="1">
    <location>
        <begin position="12"/>
        <end position="25"/>
    </location>
</feature>
<proteinExistence type="predicted"/>
<keyword evidence="3" id="KW-1185">Reference proteome</keyword>
<sequence>MQSEETNGVADAKYDGGHDHGDHNGGGRGGYGGGGRGGGGHGGGGRGGGRHGGGGGRCYHGCCRRDYYGHGCRRCCSYAGEAVEIESHN</sequence>